<proteinExistence type="predicted"/>
<dbReference type="SUPFAM" id="SSF52047">
    <property type="entry name" value="RNI-like"/>
    <property type="match status" value="1"/>
</dbReference>
<dbReference type="PANTHER" id="PTHR34709">
    <property type="entry name" value="OS10G0396666 PROTEIN"/>
    <property type="match status" value="1"/>
</dbReference>
<dbReference type="InterPro" id="IPR001810">
    <property type="entry name" value="F-box_dom"/>
</dbReference>
<dbReference type="InterPro" id="IPR055411">
    <property type="entry name" value="LRR_FXL15/At3g58940/PEG3-like"/>
</dbReference>
<evidence type="ECO:0000313" key="4">
    <source>
        <dbReference type="EMBL" id="CAL5007383.1"/>
    </source>
</evidence>
<organism evidence="4 5">
    <name type="scientific">Urochloa decumbens</name>
    <dbReference type="NCBI Taxonomy" id="240449"/>
    <lineage>
        <taxon>Eukaryota</taxon>
        <taxon>Viridiplantae</taxon>
        <taxon>Streptophyta</taxon>
        <taxon>Embryophyta</taxon>
        <taxon>Tracheophyta</taxon>
        <taxon>Spermatophyta</taxon>
        <taxon>Magnoliopsida</taxon>
        <taxon>Liliopsida</taxon>
        <taxon>Poales</taxon>
        <taxon>Poaceae</taxon>
        <taxon>PACMAD clade</taxon>
        <taxon>Panicoideae</taxon>
        <taxon>Panicodae</taxon>
        <taxon>Paniceae</taxon>
        <taxon>Melinidinae</taxon>
        <taxon>Urochloa</taxon>
    </lineage>
</organism>
<dbReference type="SUPFAM" id="SSF81383">
    <property type="entry name" value="F-box domain"/>
    <property type="match status" value="1"/>
</dbReference>
<feature type="region of interest" description="Disordered" evidence="1">
    <location>
        <begin position="1"/>
        <end position="29"/>
    </location>
</feature>
<accession>A0ABC9BST0</accession>
<dbReference type="InterPro" id="IPR055312">
    <property type="entry name" value="FBL15-like"/>
</dbReference>
<evidence type="ECO:0000259" key="2">
    <source>
        <dbReference type="Pfam" id="PF00646"/>
    </source>
</evidence>
<dbReference type="AlphaFoldDB" id="A0ABC9BST0"/>
<protein>
    <recommendedName>
        <fullName evidence="6">F-box domain-containing protein</fullName>
    </recommendedName>
</protein>
<feature type="domain" description="F-box/LRR-repeat protein 15/At3g58940/PEG3-like LRR" evidence="3">
    <location>
        <begin position="205"/>
        <end position="310"/>
    </location>
</feature>
<reference evidence="5" key="1">
    <citation type="submission" date="2024-06" db="EMBL/GenBank/DDBJ databases">
        <authorList>
            <person name="Ryan C."/>
        </authorList>
    </citation>
    <scope>NUCLEOTIDE SEQUENCE [LARGE SCALE GENOMIC DNA]</scope>
</reference>
<feature type="domain" description="F-box" evidence="2">
    <location>
        <begin position="32"/>
        <end position="71"/>
    </location>
</feature>
<evidence type="ECO:0000313" key="5">
    <source>
        <dbReference type="Proteomes" id="UP001497457"/>
    </source>
</evidence>
<evidence type="ECO:0008006" key="6">
    <source>
        <dbReference type="Google" id="ProtNLM"/>
    </source>
</evidence>
<dbReference type="PANTHER" id="PTHR34709:SF61">
    <property type="entry name" value="OS07G0229100 PROTEIN"/>
    <property type="match status" value="1"/>
</dbReference>
<dbReference type="Pfam" id="PF24758">
    <property type="entry name" value="LRR_At5g56370"/>
    <property type="match status" value="1"/>
</dbReference>
<evidence type="ECO:0000259" key="3">
    <source>
        <dbReference type="Pfam" id="PF24758"/>
    </source>
</evidence>
<dbReference type="EMBL" id="OZ075137">
    <property type="protein sequence ID" value="CAL5007383.1"/>
    <property type="molecule type" value="Genomic_DNA"/>
</dbReference>
<keyword evidence="5" id="KW-1185">Reference proteome</keyword>
<name>A0ABC9BST0_9POAL</name>
<dbReference type="Pfam" id="PF00646">
    <property type="entry name" value="F-box"/>
    <property type="match status" value="1"/>
</dbReference>
<dbReference type="Proteomes" id="UP001497457">
    <property type="component" value="Chromosome 27b"/>
</dbReference>
<gene>
    <name evidence="4" type="ORF">URODEC1_LOCUS68471</name>
</gene>
<sequence>MGPSGGGRIAAKRRRRAKPPSGAGAGAGEDRLSALPDDILVLILLRLDPTDGSYAAGRTSVLSRRWRRVWALLPDLSFPLLSEPGHIATALAAHGAAALRDLSVVTADADAESVASLLAAAAARRISGHLDIINISLKRGAAAGEEDPDNPTGTAGEAAGPVDRDAFELPCLGDATAVQGGRKNFNSGSENLAAVSLSLGYLGLAFPPAGVFARLTELSLISVRFESRCDLGGAVSSPRCPCLETLTVRNATGVANLAIHSESLLQLVLCRFDGLEQLTIVAPALEDLNTTNCFPFGRPVADISTPKLVKLQWKDPYDPSTVQFSNMGSLQSLSLDFFHVYGQHDSEDNRNLLKFLQRFQLIDSLAVSLFYRQVSLHSC</sequence>
<reference evidence="4 5" key="2">
    <citation type="submission" date="2024-10" db="EMBL/GenBank/DDBJ databases">
        <authorList>
            <person name="Ryan C."/>
        </authorList>
    </citation>
    <scope>NUCLEOTIDE SEQUENCE [LARGE SCALE GENOMIC DNA]</scope>
</reference>
<dbReference type="InterPro" id="IPR036047">
    <property type="entry name" value="F-box-like_dom_sf"/>
</dbReference>
<evidence type="ECO:0000256" key="1">
    <source>
        <dbReference type="SAM" id="MobiDB-lite"/>
    </source>
</evidence>